<dbReference type="PROSITE" id="PS50234">
    <property type="entry name" value="VWFA"/>
    <property type="match status" value="1"/>
</dbReference>
<dbReference type="AlphaFoldDB" id="A0A150GE67"/>
<dbReference type="Pfam" id="PF00092">
    <property type="entry name" value="VWA"/>
    <property type="match status" value="1"/>
</dbReference>
<dbReference type="Proteomes" id="UP000075714">
    <property type="component" value="Unassembled WGS sequence"/>
</dbReference>
<sequence>MAPGQAIAMPAGGQAREPSADNADPESTAGASSAQCAAGAGAASSSSSSSPPATIDPAASSAPSSFDAFTDGLHGHNPKSDTKAHSGLTRSPSATAALNSAPQTRGWPPQQLPQQQRQAQGPWWRRLSLMGAGTGFGVLAPLGLGNRNGNHHLREVAVAGEARSLTLVRAIIYEAAKLPLHRRHELLDAVAAQLPELASLLTSPAAAAAAAAAASPGADAGEAGDASADKPPVADGGDASPGEGGEGAGAGAGLPDIGVAQTRLRALCKAVAAQSGSTAQRAPRPTPSAAGEALPAPEAQPAAQRADALTLSLVPEYDQYGVASGETLRAVVSIKAAPEASRRAHVALTCVLDRSGSMSGERIELVRDTAHFLVDQLTSDDYLGLVSYSSTVREDLPLMRMTPQAKALAHAVVEGLQASATTALYDGLAAGVRQQLEAEEELGAGGGGWMRRRGAQRQGGGGGQEGEGGAASAALVHSCFLFTDGQANVGPTTSEDILAGIRALQAPSGRVVTVHTFGFGAGHSVELLQALADAQSGVYYYIAGSEDIAGGFGDALGGLLAVVAKDIRLTVRPGPGTSLAAFRSGGRAIATASGTTRYLSGSSTGLHAAIRNQANQNNKANMNTDENKGCQDDGSSCAAGSAGAVPAGAAYNDMFAEETRECLVVLNLPAAAPASGATAEPTVAAAEVSEMELEYTDMTSGARVRRVATLRVTRSAEPRPVGQLPAELVFVTAARFETLDAIEKAQAAVADGNAGDADAVLDQQLGRLAAAPLQTAAVTALAEQTRMARESFRPKNMFCQTSKAAVAGTVQALRQQRVGTASEALAARHGALDATCKARYRQQATTAVSLSYLSKKKAMSLKKELQ</sequence>
<evidence type="ECO:0000259" key="2">
    <source>
        <dbReference type="PROSITE" id="PS50234"/>
    </source>
</evidence>
<dbReference type="InterPro" id="IPR036465">
    <property type="entry name" value="vWFA_dom_sf"/>
</dbReference>
<feature type="region of interest" description="Disordered" evidence="1">
    <location>
        <begin position="443"/>
        <end position="469"/>
    </location>
</feature>
<name>A0A150GE67_GONPE</name>
<feature type="compositionally biased region" description="Low complexity" evidence="1">
    <location>
        <begin position="217"/>
        <end position="226"/>
    </location>
</feature>
<feature type="compositionally biased region" description="Low complexity" evidence="1">
    <location>
        <begin position="27"/>
        <end position="65"/>
    </location>
</feature>
<reference evidence="4" key="1">
    <citation type="journal article" date="2016" name="Nat. Commun.">
        <title>The Gonium pectorale genome demonstrates co-option of cell cycle regulation during the evolution of multicellularity.</title>
        <authorList>
            <person name="Hanschen E.R."/>
            <person name="Marriage T.N."/>
            <person name="Ferris P.J."/>
            <person name="Hamaji T."/>
            <person name="Toyoda A."/>
            <person name="Fujiyama A."/>
            <person name="Neme R."/>
            <person name="Noguchi H."/>
            <person name="Minakuchi Y."/>
            <person name="Suzuki M."/>
            <person name="Kawai-Toyooka H."/>
            <person name="Smith D.R."/>
            <person name="Sparks H."/>
            <person name="Anderson J."/>
            <person name="Bakaric R."/>
            <person name="Luria V."/>
            <person name="Karger A."/>
            <person name="Kirschner M.W."/>
            <person name="Durand P.M."/>
            <person name="Michod R.E."/>
            <person name="Nozaki H."/>
            <person name="Olson B.J."/>
        </authorList>
    </citation>
    <scope>NUCLEOTIDE SEQUENCE [LARGE SCALE GENOMIC DNA]</scope>
    <source>
        <strain evidence="4">NIES-2863</strain>
    </source>
</reference>
<evidence type="ECO:0000313" key="4">
    <source>
        <dbReference type="Proteomes" id="UP000075714"/>
    </source>
</evidence>
<dbReference type="SMART" id="SM00327">
    <property type="entry name" value="VWA"/>
    <property type="match status" value="1"/>
</dbReference>
<dbReference type="STRING" id="33097.A0A150GE67"/>
<comment type="caution">
    <text evidence="3">The sequence shown here is derived from an EMBL/GenBank/DDBJ whole genome shotgun (WGS) entry which is preliminary data.</text>
</comment>
<gene>
    <name evidence="3" type="ORF">GPECTOR_30g225</name>
</gene>
<dbReference type="PANTHER" id="PTHR10579:SF43">
    <property type="entry name" value="ZINC FINGER (C3HC4-TYPE RING FINGER) FAMILY PROTEIN"/>
    <property type="match status" value="1"/>
</dbReference>
<feature type="compositionally biased region" description="Low complexity" evidence="1">
    <location>
        <begin position="105"/>
        <end position="120"/>
    </location>
</feature>
<dbReference type="EMBL" id="LSYV01000031">
    <property type="protein sequence ID" value="KXZ48129.1"/>
    <property type="molecule type" value="Genomic_DNA"/>
</dbReference>
<dbReference type="SUPFAM" id="SSF53300">
    <property type="entry name" value="vWA-like"/>
    <property type="match status" value="1"/>
</dbReference>
<organism evidence="3 4">
    <name type="scientific">Gonium pectorale</name>
    <name type="common">Green alga</name>
    <dbReference type="NCBI Taxonomy" id="33097"/>
    <lineage>
        <taxon>Eukaryota</taxon>
        <taxon>Viridiplantae</taxon>
        <taxon>Chlorophyta</taxon>
        <taxon>core chlorophytes</taxon>
        <taxon>Chlorophyceae</taxon>
        <taxon>CS clade</taxon>
        <taxon>Chlamydomonadales</taxon>
        <taxon>Volvocaceae</taxon>
        <taxon>Gonium</taxon>
    </lineage>
</organism>
<feature type="region of interest" description="Disordered" evidence="1">
    <location>
        <begin position="275"/>
        <end position="302"/>
    </location>
</feature>
<feature type="compositionally biased region" description="Gly residues" evidence="1">
    <location>
        <begin position="457"/>
        <end position="469"/>
    </location>
</feature>
<dbReference type="InterPro" id="IPR051266">
    <property type="entry name" value="CLCR"/>
</dbReference>
<feature type="region of interest" description="Disordered" evidence="1">
    <location>
        <begin position="1"/>
        <end position="120"/>
    </location>
</feature>
<feature type="region of interest" description="Disordered" evidence="1">
    <location>
        <begin position="217"/>
        <end position="254"/>
    </location>
</feature>
<accession>A0A150GE67</accession>
<feature type="domain" description="VWFA" evidence="2">
    <location>
        <begin position="347"/>
        <end position="563"/>
    </location>
</feature>
<evidence type="ECO:0000313" key="3">
    <source>
        <dbReference type="EMBL" id="KXZ48129.1"/>
    </source>
</evidence>
<protein>
    <recommendedName>
        <fullName evidence="2">VWFA domain-containing protein</fullName>
    </recommendedName>
</protein>
<feature type="compositionally biased region" description="Low complexity" evidence="1">
    <location>
        <begin position="287"/>
        <end position="302"/>
    </location>
</feature>
<proteinExistence type="predicted"/>
<dbReference type="PANTHER" id="PTHR10579">
    <property type="entry name" value="CALCIUM-ACTIVATED CHLORIDE CHANNEL REGULATOR"/>
    <property type="match status" value="1"/>
</dbReference>
<evidence type="ECO:0000256" key="1">
    <source>
        <dbReference type="SAM" id="MobiDB-lite"/>
    </source>
</evidence>
<dbReference type="Gene3D" id="3.40.50.410">
    <property type="entry name" value="von Willebrand factor, type A domain"/>
    <property type="match status" value="1"/>
</dbReference>
<feature type="compositionally biased region" description="Polar residues" evidence="1">
    <location>
        <begin position="88"/>
        <end position="103"/>
    </location>
</feature>
<feature type="compositionally biased region" description="Gly residues" evidence="1">
    <location>
        <begin position="242"/>
        <end position="252"/>
    </location>
</feature>
<dbReference type="OrthoDB" id="687730at2759"/>
<dbReference type="InterPro" id="IPR002035">
    <property type="entry name" value="VWF_A"/>
</dbReference>
<keyword evidence="4" id="KW-1185">Reference proteome</keyword>